<gene>
    <name evidence="2" type="ORF">KP509_03G024900</name>
</gene>
<keyword evidence="3" id="KW-1185">Reference proteome</keyword>
<reference evidence="2" key="1">
    <citation type="submission" date="2021-08" db="EMBL/GenBank/DDBJ databases">
        <title>WGS assembly of Ceratopteris richardii.</title>
        <authorList>
            <person name="Marchant D.B."/>
            <person name="Chen G."/>
            <person name="Jenkins J."/>
            <person name="Shu S."/>
            <person name="Leebens-Mack J."/>
            <person name="Grimwood J."/>
            <person name="Schmutz J."/>
            <person name="Soltis P."/>
            <person name="Soltis D."/>
            <person name="Chen Z.-H."/>
        </authorList>
    </citation>
    <scope>NUCLEOTIDE SEQUENCE</scope>
    <source>
        <strain evidence="2">Whitten #5841</strain>
        <tissue evidence="2">Leaf</tissue>
    </source>
</reference>
<evidence type="ECO:0000256" key="1">
    <source>
        <dbReference type="SAM" id="MobiDB-lite"/>
    </source>
</evidence>
<feature type="region of interest" description="Disordered" evidence="1">
    <location>
        <begin position="168"/>
        <end position="229"/>
    </location>
</feature>
<dbReference type="EMBL" id="CM035408">
    <property type="protein sequence ID" value="KAH7441081.1"/>
    <property type="molecule type" value="Genomic_DNA"/>
</dbReference>
<proteinExistence type="predicted"/>
<organism evidence="2 3">
    <name type="scientific">Ceratopteris richardii</name>
    <name type="common">Triangle waterfern</name>
    <dbReference type="NCBI Taxonomy" id="49495"/>
    <lineage>
        <taxon>Eukaryota</taxon>
        <taxon>Viridiplantae</taxon>
        <taxon>Streptophyta</taxon>
        <taxon>Embryophyta</taxon>
        <taxon>Tracheophyta</taxon>
        <taxon>Polypodiopsida</taxon>
        <taxon>Polypodiidae</taxon>
        <taxon>Polypodiales</taxon>
        <taxon>Pteridineae</taxon>
        <taxon>Pteridaceae</taxon>
        <taxon>Parkerioideae</taxon>
        <taxon>Ceratopteris</taxon>
    </lineage>
</organism>
<feature type="compositionally biased region" description="Low complexity" evidence="1">
    <location>
        <begin position="190"/>
        <end position="202"/>
    </location>
</feature>
<dbReference type="EMBL" id="CM035408">
    <property type="protein sequence ID" value="KAH7441080.1"/>
    <property type="molecule type" value="Genomic_DNA"/>
</dbReference>
<dbReference type="Proteomes" id="UP000825935">
    <property type="component" value="Chromosome 3"/>
</dbReference>
<protein>
    <submittedName>
        <fullName evidence="2">Uncharacterized protein</fullName>
    </submittedName>
</protein>
<dbReference type="OrthoDB" id="1927169at2759"/>
<dbReference type="AlphaFoldDB" id="A0A8T2V1R1"/>
<sequence length="520" mass="58144">MELALEEAFAGRDESPRFQRCIQISLDSQEDFDFSVCNLPASENVYDRGMEVAPADKLFYRGQLLPLESDPRLELVHALSNRKGQAYSEDYSDSKPDKQENALVQLISEEGLSFAIQDNEDDFPLHPGFKERIPVQCQGEALAYEHRETWKYRSQRSDGVFDTLRNDSCSSSFRSCQSSYWGSGEKDSRNSSSSSRCSNESSQDGVYNDEGRKAQDHKNAMSSSADNNNVDDHAVQKRAHHPHEGNPSPHSHIKGRKWSWKALLAGVRKASKLLLDEKEEKSTECVQRKDATLQRKSVFGFPTRGKEIGAWERQRSGSRSNYVVSAKVRKTRNLQSTNNRRNTGEDHRYGAFTRNKNSIGSVDYGIYKYYEGGYGRKPDKNRQRFGIIAWNARESWEKWIKRPLSGKLSHAQKGSALAVEAMRHSPRLKAKSVSSTPLAKSPARMVGIDMKAADIHDRSAKYASLGFAASCPASMRSSPHHSGVLVGVDQPPPVASLDDLHSAIQGAIAHCKLSHNASFS</sequence>
<accession>A0A8T2V1R1</accession>
<evidence type="ECO:0000313" key="3">
    <source>
        <dbReference type="Proteomes" id="UP000825935"/>
    </source>
</evidence>
<evidence type="ECO:0000313" key="2">
    <source>
        <dbReference type="EMBL" id="KAH7441080.1"/>
    </source>
</evidence>
<dbReference type="EMBL" id="CM035408">
    <property type="protein sequence ID" value="KAH7441078.1"/>
    <property type="molecule type" value="Genomic_DNA"/>
</dbReference>
<dbReference type="InterPro" id="IPR039620">
    <property type="entry name" value="BKI1/MAKR1/3/4"/>
</dbReference>
<dbReference type="PANTHER" id="PTHR33312:SF21">
    <property type="entry name" value="MEMBRANE-ASSOCIATED KINASE REGULATOR 3-RELATED"/>
    <property type="match status" value="1"/>
</dbReference>
<feature type="compositionally biased region" description="Basic and acidic residues" evidence="1">
    <location>
        <begin position="209"/>
        <end position="219"/>
    </location>
</feature>
<comment type="caution">
    <text evidence="2">The sequence shown here is derived from an EMBL/GenBank/DDBJ whole genome shotgun (WGS) entry which is preliminary data.</text>
</comment>
<dbReference type="PANTHER" id="PTHR33312">
    <property type="entry name" value="MEMBRANE-ASSOCIATED KINASE REGULATOR 4-RELATED"/>
    <property type="match status" value="1"/>
</dbReference>
<dbReference type="GO" id="GO:0005886">
    <property type="term" value="C:plasma membrane"/>
    <property type="evidence" value="ECO:0007669"/>
    <property type="project" value="InterPro"/>
</dbReference>
<name>A0A8T2V1R1_CERRI</name>
<dbReference type="GO" id="GO:0019210">
    <property type="term" value="F:kinase inhibitor activity"/>
    <property type="evidence" value="ECO:0007669"/>
    <property type="project" value="InterPro"/>
</dbReference>
<feature type="compositionally biased region" description="Low complexity" evidence="1">
    <location>
        <begin position="168"/>
        <end position="179"/>
    </location>
</feature>